<dbReference type="GO" id="GO:0030620">
    <property type="term" value="F:U2 snRNA binding"/>
    <property type="evidence" value="ECO:0007669"/>
    <property type="project" value="InterPro"/>
</dbReference>
<dbReference type="Gene3D" id="3.80.10.10">
    <property type="entry name" value="Ribonuclease Inhibitor"/>
    <property type="match status" value="1"/>
</dbReference>
<name>A0AAV9XWR7_9CRYT</name>
<keyword evidence="7" id="KW-1185">Reference proteome</keyword>
<dbReference type="PANTHER" id="PTHR10552:SF6">
    <property type="entry name" value="U2 SMALL NUCLEAR RIBONUCLEOPROTEIN A"/>
    <property type="match status" value="1"/>
</dbReference>
<comment type="subcellular location">
    <subcellularLocation>
        <location evidence="1">Nucleus</location>
    </subcellularLocation>
</comment>
<evidence type="ECO:0000313" key="6">
    <source>
        <dbReference type="EMBL" id="KAK6589178.1"/>
    </source>
</evidence>
<dbReference type="PROSITE" id="PS51450">
    <property type="entry name" value="LRR"/>
    <property type="match status" value="2"/>
</dbReference>
<evidence type="ECO:0000256" key="5">
    <source>
        <dbReference type="ARBA" id="ARBA00024196"/>
    </source>
</evidence>
<keyword evidence="4" id="KW-0539">Nucleus</keyword>
<dbReference type="GO" id="GO:0000398">
    <property type="term" value="P:mRNA splicing, via spliceosome"/>
    <property type="evidence" value="ECO:0007669"/>
    <property type="project" value="InterPro"/>
</dbReference>
<keyword evidence="2" id="KW-0433">Leucine-rich repeat</keyword>
<dbReference type="PANTHER" id="PTHR10552">
    <property type="entry name" value="U2 SMALL NUCLEAR RIBONUCLEOPROTEIN A"/>
    <property type="match status" value="1"/>
</dbReference>
<protein>
    <submittedName>
        <fullName evidence="6">Uncharacterized protein</fullName>
    </submittedName>
</protein>
<evidence type="ECO:0000256" key="3">
    <source>
        <dbReference type="ARBA" id="ARBA00022737"/>
    </source>
</evidence>
<dbReference type="GO" id="GO:0005634">
    <property type="term" value="C:nucleus"/>
    <property type="evidence" value="ECO:0007669"/>
    <property type="project" value="UniProtKB-SubCell"/>
</dbReference>
<keyword evidence="3" id="KW-0677">Repeat</keyword>
<dbReference type="EMBL" id="JAWDEY010000013">
    <property type="protein sequence ID" value="KAK6589178.1"/>
    <property type="molecule type" value="Genomic_DNA"/>
</dbReference>
<sequence length="253" mass="29491">MFREESLISSSKVCLNKIIECYSLDLRDLRLNVFGNTGLIRDQFECIDVSNNSISRLSNISHLDKLSIFIACNNKIEYVEEGFCRKLINLESLVLSNNKLSDLESISAIFLLKNLRRLSLIENPITKIPNYREIIIYMLPSLFYLDFQKIKQSERDRSKSFAKSDKRVQELINKYIKKSELYFEKENNNISSTELYNLELKGNLKLGNDELNKIKVAISSCESLEKLRILEKCLIEQKISFEALSIIDEYNFK</sequence>
<evidence type="ECO:0000313" key="7">
    <source>
        <dbReference type="Proteomes" id="UP001311799"/>
    </source>
</evidence>
<dbReference type="InterPro" id="IPR032675">
    <property type="entry name" value="LRR_dom_sf"/>
</dbReference>
<evidence type="ECO:0000256" key="1">
    <source>
        <dbReference type="ARBA" id="ARBA00004123"/>
    </source>
</evidence>
<accession>A0AAV9XWR7</accession>
<reference evidence="6 7" key="1">
    <citation type="submission" date="2023-10" db="EMBL/GenBank/DDBJ databases">
        <title>Comparative genomics analysis reveals potential genetic determinants of host preference in Cryptosporidium xiaoi.</title>
        <authorList>
            <person name="Xiao L."/>
            <person name="Li J."/>
        </authorList>
    </citation>
    <scope>NUCLEOTIDE SEQUENCE [LARGE SCALE GENOMIC DNA]</scope>
    <source>
        <strain evidence="6 7">52996</strain>
    </source>
</reference>
<comment type="similarity">
    <text evidence="5">Belongs to the U2 small nuclear ribonucleoprotein A family.</text>
</comment>
<dbReference type="InterPro" id="IPR044640">
    <property type="entry name" value="RU2A"/>
</dbReference>
<comment type="caution">
    <text evidence="6">The sequence shown here is derived from an EMBL/GenBank/DDBJ whole genome shotgun (WGS) entry which is preliminary data.</text>
</comment>
<organism evidence="6 7">
    <name type="scientific">Cryptosporidium xiaoi</name>
    <dbReference type="NCBI Taxonomy" id="659607"/>
    <lineage>
        <taxon>Eukaryota</taxon>
        <taxon>Sar</taxon>
        <taxon>Alveolata</taxon>
        <taxon>Apicomplexa</taxon>
        <taxon>Conoidasida</taxon>
        <taxon>Coccidia</taxon>
        <taxon>Eucoccidiorida</taxon>
        <taxon>Eimeriorina</taxon>
        <taxon>Cryptosporidiidae</taxon>
        <taxon>Cryptosporidium</taxon>
    </lineage>
</organism>
<dbReference type="SMART" id="SM00365">
    <property type="entry name" value="LRR_SD22"/>
    <property type="match status" value="3"/>
</dbReference>
<dbReference type="Pfam" id="PF14580">
    <property type="entry name" value="LRR_9"/>
    <property type="match status" value="1"/>
</dbReference>
<dbReference type="SUPFAM" id="SSF52058">
    <property type="entry name" value="L domain-like"/>
    <property type="match status" value="1"/>
</dbReference>
<dbReference type="AlphaFoldDB" id="A0AAV9XWR7"/>
<dbReference type="Proteomes" id="UP001311799">
    <property type="component" value="Unassembled WGS sequence"/>
</dbReference>
<evidence type="ECO:0000256" key="4">
    <source>
        <dbReference type="ARBA" id="ARBA00023242"/>
    </source>
</evidence>
<dbReference type="InterPro" id="IPR001611">
    <property type="entry name" value="Leu-rich_rpt"/>
</dbReference>
<evidence type="ECO:0000256" key="2">
    <source>
        <dbReference type="ARBA" id="ARBA00022614"/>
    </source>
</evidence>
<gene>
    <name evidence="6" type="ORF">RS030_213390</name>
</gene>
<proteinExistence type="inferred from homology"/>